<gene>
    <name evidence="2" type="ORF">ACFPIK_16490</name>
</gene>
<feature type="transmembrane region" description="Helical" evidence="1">
    <location>
        <begin position="314"/>
        <end position="343"/>
    </location>
</feature>
<evidence type="ECO:0000313" key="3">
    <source>
        <dbReference type="Proteomes" id="UP001596163"/>
    </source>
</evidence>
<reference evidence="3" key="1">
    <citation type="journal article" date="2019" name="Int. J. Syst. Evol. Microbiol.">
        <title>The Global Catalogue of Microorganisms (GCM) 10K type strain sequencing project: providing services to taxonomists for standard genome sequencing and annotation.</title>
        <authorList>
            <consortium name="The Broad Institute Genomics Platform"/>
            <consortium name="The Broad Institute Genome Sequencing Center for Infectious Disease"/>
            <person name="Wu L."/>
            <person name="Ma J."/>
        </authorList>
    </citation>
    <scope>NUCLEOTIDE SEQUENCE [LARGE SCALE GENOMIC DNA]</scope>
    <source>
        <strain evidence="3">CGMCC 1.7030</strain>
    </source>
</reference>
<dbReference type="RefSeq" id="WP_377917259.1">
    <property type="nucleotide sequence ID" value="NZ_JBHSKS010000017.1"/>
</dbReference>
<keyword evidence="3" id="KW-1185">Reference proteome</keyword>
<proteinExistence type="predicted"/>
<accession>A0ABW0C076</accession>
<feature type="transmembrane region" description="Helical" evidence="1">
    <location>
        <begin position="94"/>
        <end position="114"/>
    </location>
</feature>
<organism evidence="2 3">
    <name type="scientific">Algoriphagus aquatilis</name>
    <dbReference type="NCBI Taxonomy" id="490186"/>
    <lineage>
        <taxon>Bacteria</taxon>
        <taxon>Pseudomonadati</taxon>
        <taxon>Bacteroidota</taxon>
        <taxon>Cytophagia</taxon>
        <taxon>Cytophagales</taxon>
        <taxon>Cyclobacteriaceae</taxon>
        <taxon>Algoriphagus</taxon>
    </lineage>
</organism>
<dbReference type="EMBL" id="JBHSKS010000017">
    <property type="protein sequence ID" value="MFC5193372.1"/>
    <property type="molecule type" value="Genomic_DNA"/>
</dbReference>
<name>A0ABW0C076_9BACT</name>
<comment type="caution">
    <text evidence="2">The sequence shown here is derived from an EMBL/GenBank/DDBJ whole genome shotgun (WGS) entry which is preliminary data.</text>
</comment>
<keyword evidence="1" id="KW-0812">Transmembrane</keyword>
<keyword evidence="1" id="KW-0472">Membrane</keyword>
<evidence type="ECO:0000313" key="2">
    <source>
        <dbReference type="EMBL" id="MFC5193372.1"/>
    </source>
</evidence>
<feature type="transmembrane region" description="Helical" evidence="1">
    <location>
        <begin position="183"/>
        <end position="204"/>
    </location>
</feature>
<keyword evidence="1" id="KW-1133">Transmembrane helix</keyword>
<dbReference type="Proteomes" id="UP001596163">
    <property type="component" value="Unassembled WGS sequence"/>
</dbReference>
<feature type="transmembrane region" description="Helical" evidence="1">
    <location>
        <begin position="253"/>
        <end position="272"/>
    </location>
</feature>
<protein>
    <recommendedName>
        <fullName evidence="4">ABC-2 type transport system permease protein</fullName>
    </recommendedName>
</protein>
<evidence type="ECO:0000256" key="1">
    <source>
        <dbReference type="SAM" id="Phobius"/>
    </source>
</evidence>
<evidence type="ECO:0008006" key="4">
    <source>
        <dbReference type="Google" id="ProtNLM"/>
    </source>
</evidence>
<feature type="transmembrane region" description="Helical" evidence="1">
    <location>
        <begin position="284"/>
        <end position="302"/>
    </location>
</feature>
<feature type="transmembrane region" description="Helical" evidence="1">
    <location>
        <begin position="48"/>
        <end position="66"/>
    </location>
</feature>
<feature type="transmembrane region" description="Helical" evidence="1">
    <location>
        <begin position="126"/>
        <end position="143"/>
    </location>
</feature>
<sequence>MNKVAILTFVRPFYQKTLGFWAVILLVGGVLMEAKQHVLLGRFLFKNPVAFGIVPVLLLFFSLIHLRIQQDLLRRMDYLVFHQLGLFPKKELRLFWSQIILSNYSPILTYFLFLSYFAWEQKAFDLGLYLWMSTLILLGFTYWKIRQTLHHPLNEVLVTRPAFRWAFPRFTWILLSLRQHRPILVLLTKAGGLLLLNGFFYSFQSGGYDWRWLQFGVLCVAYVQLPLIFEKSEKELTQQSWTLALPLSWKNKLAYQMGSLILLIIPEMFFLGWKGIPSENPENLVLAILLLVFISSLQLLVYRKKESSSFPNLAAGMFFGLFLAIIFSVPWLIFVFGVSFLFIHQSNRAFGY</sequence>